<sequence length="75" mass="8552">MPGTVHPRSPRWLRRSLYTVPYSCLSLVGCISSSHATGMRRDRGLAEVSVVQYVCAQRNTVTILLLRERYRMSVL</sequence>
<evidence type="ECO:0000313" key="1">
    <source>
        <dbReference type="WBParaSite" id="MCU_003182-RA"/>
    </source>
</evidence>
<organism evidence="1">
    <name type="scientific">Mesocestoides corti</name>
    <name type="common">Flatworm</name>
    <dbReference type="NCBI Taxonomy" id="53468"/>
    <lineage>
        <taxon>Eukaryota</taxon>
        <taxon>Metazoa</taxon>
        <taxon>Spiralia</taxon>
        <taxon>Lophotrochozoa</taxon>
        <taxon>Platyhelminthes</taxon>
        <taxon>Cestoda</taxon>
        <taxon>Eucestoda</taxon>
        <taxon>Cyclophyllidea</taxon>
        <taxon>Mesocestoididae</taxon>
        <taxon>Mesocestoides</taxon>
    </lineage>
</organism>
<name>A0A5K3EUF1_MESCO</name>
<accession>A0A5K3EUF1</accession>
<dbReference type="WBParaSite" id="MCU_003182-RA">
    <property type="protein sequence ID" value="MCU_003182-RA"/>
    <property type="gene ID" value="MCU_003182"/>
</dbReference>
<dbReference type="AlphaFoldDB" id="A0A5K3EUF1"/>
<protein>
    <submittedName>
        <fullName evidence="1">Secreted protein</fullName>
    </submittedName>
</protein>
<proteinExistence type="predicted"/>
<reference evidence="1" key="1">
    <citation type="submission" date="2019-11" db="UniProtKB">
        <authorList>
            <consortium name="WormBaseParasite"/>
        </authorList>
    </citation>
    <scope>IDENTIFICATION</scope>
</reference>